<feature type="domain" description="Fe2OG dioxygenase" evidence="7">
    <location>
        <begin position="134"/>
        <end position="245"/>
    </location>
</feature>
<feature type="compositionally biased region" description="Low complexity" evidence="6">
    <location>
        <begin position="7"/>
        <end position="20"/>
    </location>
</feature>
<dbReference type="InterPro" id="IPR006620">
    <property type="entry name" value="Pro_4_hyd_alph"/>
</dbReference>
<reference evidence="8 9" key="1">
    <citation type="submission" date="2016-03" db="EMBL/GenBank/DDBJ databases">
        <title>Comparative genomics of the ectomycorrhizal sister species Rhizopogon vinicolor and Rhizopogon vesiculosus (Basidiomycota: Boletales) reveals a divergence of the mating type B locus.</title>
        <authorList>
            <person name="Mujic A.B."/>
            <person name="Kuo A."/>
            <person name="Tritt A."/>
            <person name="Lipzen A."/>
            <person name="Chen C."/>
            <person name="Johnson J."/>
            <person name="Sharma A."/>
            <person name="Barry K."/>
            <person name="Grigoriev I.V."/>
            <person name="Spatafora J.W."/>
        </authorList>
    </citation>
    <scope>NUCLEOTIDE SEQUENCE [LARGE SCALE GENOMIC DNA]</scope>
    <source>
        <strain evidence="8 9">AM-OR11-056</strain>
    </source>
</reference>
<keyword evidence="4" id="KW-0560">Oxidoreductase</keyword>
<keyword evidence="3" id="KW-0223">Dioxygenase</keyword>
<evidence type="ECO:0000256" key="4">
    <source>
        <dbReference type="ARBA" id="ARBA00023002"/>
    </source>
</evidence>
<dbReference type="STRING" id="180088.A0A1J8QC99"/>
<proteinExistence type="predicted"/>
<dbReference type="GO" id="GO:0031418">
    <property type="term" value="F:L-ascorbic acid binding"/>
    <property type="evidence" value="ECO:0007669"/>
    <property type="project" value="InterPro"/>
</dbReference>
<dbReference type="GO" id="GO:0004656">
    <property type="term" value="F:procollagen-proline 4-dioxygenase activity"/>
    <property type="evidence" value="ECO:0007669"/>
    <property type="project" value="TreeGrafter"/>
</dbReference>
<evidence type="ECO:0000313" key="8">
    <source>
        <dbReference type="EMBL" id="OJA10944.1"/>
    </source>
</evidence>
<evidence type="ECO:0000256" key="2">
    <source>
        <dbReference type="ARBA" id="ARBA00022723"/>
    </source>
</evidence>
<keyword evidence="2" id="KW-0479">Metal-binding</keyword>
<accession>A0A1J8QC99</accession>
<dbReference type="EMBL" id="LVVM01005305">
    <property type="protein sequence ID" value="OJA10944.1"/>
    <property type="molecule type" value="Genomic_DNA"/>
</dbReference>
<dbReference type="AlphaFoldDB" id="A0A1J8QC99"/>
<dbReference type="PROSITE" id="PS51471">
    <property type="entry name" value="FE2OG_OXY"/>
    <property type="match status" value="1"/>
</dbReference>
<comment type="cofactor">
    <cofactor evidence="1">
        <name>L-ascorbate</name>
        <dbReference type="ChEBI" id="CHEBI:38290"/>
    </cofactor>
</comment>
<gene>
    <name evidence="8" type="ORF">AZE42_04655</name>
</gene>
<dbReference type="PANTHER" id="PTHR10869">
    <property type="entry name" value="PROLYL 4-HYDROXYLASE ALPHA SUBUNIT"/>
    <property type="match status" value="1"/>
</dbReference>
<dbReference type="InterPro" id="IPR005123">
    <property type="entry name" value="Oxoglu/Fe-dep_dioxygenase_dom"/>
</dbReference>
<organism evidence="8 9">
    <name type="scientific">Rhizopogon vesiculosus</name>
    <dbReference type="NCBI Taxonomy" id="180088"/>
    <lineage>
        <taxon>Eukaryota</taxon>
        <taxon>Fungi</taxon>
        <taxon>Dikarya</taxon>
        <taxon>Basidiomycota</taxon>
        <taxon>Agaricomycotina</taxon>
        <taxon>Agaricomycetes</taxon>
        <taxon>Agaricomycetidae</taxon>
        <taxon>Boletales</taxon>
        <taxon>Suillineae</taxon>
        <taxon>Rhizopogonaceae</taxon>
        <taxon>Rhizopogon</taxon>
    </lineage>
</organism>
<feature type="region of interest" description="Disordered" evidence="6">
    <location>
        <begin position="1"/>
        <end position="20"/>
    </location>
</feature>
<dbReference type="Pfam" id="PF13640">
    <property type="entry name" value="2OG-FeII_Oxy_3"/>
    <property type="match status" value="1"/>
</dbReference>
<dbReference type="InterPro" id="IPR044862">
    <property type="entry name" value="Pro_4_hyd_alph_FE2OG_OXY"/>
</dbReference>
<dbReference type="GO" id="GO:0005506">
    <property type="term" value="F:iron ion binding"/>
    <property type="evidence" value="ECO:0007669"/>
    <property type="project" value="InterPro"/>
</dbReference>
<dbReference type="PANTHER" id="PTHR10869:SF236">
    <property type="entry name" value="PROLYL 4-HYDROXYLASE ALPHA SUBUNIT DOMAIN-CONTAINING PROTEIN"/>
    <property type="match status" value="1"/>
</dbReference>
<keyword evidence="5" id="KW-0408">Iron</keyword>
<evidence type="ECO:0000256" key="6">
    <source>
        <dbReference type="SAM" id="MobiDB-lite"/>
    </source>
</evidence>
<sequence length="245" mass="27642">MPKKSKVSNNTSQSSKSASAVSSDLTFPDISQKEGLECRVLLEDQIILIDDFLSVEECKRLVQFINNVPLELTPPKKKGEAERVNCKCSHQSIRFSVTSVSFAQRLHSLLLPHLPSFPPPTTARRRLHPGEKRAPHSCNSNIRMYKYTPSQYFGPHYDDSVRDPETGAKSEWTVLVYLTGIEDGVEGGETLFYKDERGKPRETLVAPLTRGTVLLHRHGNECLLHEGSLVRDGTKYILRSDLMFM</sequence>
<name>A0A1J8QC99_9AGAM</name>
<dbReference type="SMART" id="SM00702">
    <property type="entry name" value="P4Hc"/>
    <property type="match status" value="1"/>
</dbReference>
<comment type="caution">
    <text evidence="8">The sequence shown here is derived from an EMBL/GenBank/DDBJ whole genome shotgun (WGS) entry which is preliminary data.</text>
</comment>
<evidence type="ECO:0000256" key="1">
    <source>
        <dbReference type="ARBA" id="ARBA00001961"/>
    </source>
</evidence>
<dbReference type="OrthoDB" id="69177at2759"/>
<dbReference type="Proteomes" id="UP000183567">
    <property type="component" value="Unassembled WGS sequence"/>
</dbReference>
<dbReference type="InterPro" id="IPR045054">
    <property type="entry name" value="P4HA-like"/>
</dbReference>
<evidence type="ECO:0000256" key="5">
    <source>
        <dbReference type="ARBA" id="ARBA00023004"/>
    </source>
</evidence>
<dbReference type="GO" id="GO:0005783">
    <property type="term" value="C:endoplasmic reticulum"/>
    <property type="evidence" value="ECO:0007669"/>
    <property type="project" value="TreeGrafter"/>
</dbReference>
<keyword evidence="9" id="KW-1185">Reference proteome</keyword>
<dbReference type="Gene3D" id="2.60.120.620">
    <property type="entry name" value="q2cbj1_9rhob like domain"/>
    <property type="match status" value="1"/>
</dbReference>
<evidence type="ECO:0000313" key="9">
    <source>
        <dbReference type="Proteomes" id="UP000183567"/>
    </source>
</evidence>
<protein>
    <recommendedName>
        <fullName evidence="7">Fe2OG dioxygenase domain-containing protein</fullName>
    </recommendedName>
</protein>
<evidence type="ECO:0000256" key="3">
    <source>
        <dbReference type="ARBA" id="ARBA00022964"/>
    </source>
</evidence>
<evidence type="ECO:0000259" key="7">
    <source>
        <dbReference type="PROSITE" id="PS51471"/>
    </source>
</evidence>